<dbReference type="Gene3D" id="3.90.780.10">
    <property type="entry name" value="5'-Nucleotidase, C-terminal domain"/>
    <property type="match status" value="1"/>
</dbReference>
<dbReference type="GO" id="GO:0006196">
    <property type="term" value="P:AMP catabolic process"/>
    <property type="evidence" value="ECO:0007669"/>
    <property type="project" value="TreeGrafter"/>
</dbReference>
<organism evidence="5 6">
    <name type="scientific">Haemaphysalis longicornis</name>
    <name type="common">Bush tick</name>
    <dbReference type="NCBI Taxonomy" id="44386"/>
    <lineage>
        <taxon>Eukaryota</taxon>
        <taxon>Metazoa</taxon>
        <taxon>Ecdysozoa</taxon>
        <taxon>Arthropoda</taxon>
        <taxon>Chelicerata</taxon>
        <taxon>Arachnida</taxon>
        <taxon>Acari</taxon>
        <taxon>Parasitiformes</taxon>
        <taxon>Ixodida</taxon>
        <taxon>Ixodoidea</taxon>
        <taxon>Ixodidae</taxon>
        <taxon>Haemaphysalinae</taxon>
        <taxon>Haemaphysalis</taxon>
    </lineage>
</organism>
<evidence type="ECO:0000256" key="2">
    <source>
        <dbReference type="ARBA" id="ARBA00006654"/>
    </source>
</evidence>
<evidence type="ECO:0000256" key="1">
    <source>
        <dbReference type="ARBA" id="ARBA00000815"/>
    </source>
</evidence>
<evidence type="ECO:0000256" key="3">
    <source>
        <dbReference type="ARBA" id="ARBA00012643"/>
    </source>
</evidence>
<dbReference type="PANTHER" id="PTHR11575">
    <property type="entry name" value="5'-NUCLEOTIDASE-RELATED"/>
    <property type="match status" value="1"/>
</dbReference>
<dbReference type="InterPro" id="IPR036907">
    <property type="entry name" value="5'-Nucleotdase_C_sf"/>
</dbReference>
<comment type="caution">
    <text evidence="5">The sequence shown here is derived from an EMBL/GenBank/DDBJ whole genome shotgun (WGS) entry which is preliminary data.</text>
</comment>
<sequence length="166" mass="19204">MPFKRAVDDALKKVVGSTKVLLEASHKVCRVRECNLGNLITDSFFDYYANKKSKVSHAWSEVNAAVINGGTVRESIGQNCKEVFVCTWFTHLNYRALSCIHYCFKEHIQVVAYVTRRHKAHPSKYSHTFYQPEKTLCRININISKYAPFLLKGYSFTWHLFTSIVF</sequence>
<dbReference type="GO" id="GO:0008253">
    <property type="term" value="F:5'-nucleotidase activity"/>
    <property type="evidence" value="ECO:0007669"/>
    <property type="project" value="UniProtKB-EC"/>
</dbReference>
<comment type="catalytic activity">
    <reaction evidence="1">
        <text>a ribonucleoside 5'-phosphate + H2O = a ribonucleoside + phosphate</text>
        <dbReference type="Rhea" id="RHEA:12484"/>
        <dbReference type="ChEBI" id="CHEBI:15377"/>
        <dbReference type="ChEBI" id="CHEBI:18254"/>
        <dbReference type="ChEBI" id="CHEBI:43474"/>
        <dbReference type="ChEBI" id="CHEBI:58043"/>
        <dbReference type="EC" id="3.1.3.5"/>
    </reaction>
</comment>
<dbReference type="Pfam" id="PF02872">
    <property type="entry name" value="5_nucleotid_C"/>
    <property type="match status" value="1"/>
</dbReference>
<dbReference type="VEuPathDB" id="VectorBase:HLOH_064830"/>
<evidence type="ECO:0000259" key="4">
    <source>
        <dbReference type="Pfam" id="PF02872"/>
    </source>
</evidence>
<proteinExistence type="inferred from homology"/>
<keyword evidence="6" id="KW-1185">Reference proteome</keyword>
<dbReference type="SUPFAM" id="SSF55816">
    <property type="entry name" value="5'-nucleotidase (syn. UDP-sugar hydrolase), C-terminal domain"/>
    <property type="match status" value="1"/>
</dbReference>
<dbReference type="PANTHER" id="PTHR11575:SF24">
    <property type="entry name" value="5'-NUCLEOTIDASE"/>
    <property type="match status" value="1"/>
</dbReference>
<gene>
    <name evidence="5" type="ORF">HPB48_027049</name>
</gene>
<protein>
    <recommendedName>
        <fullName evidence="3">5'-nucleotidase</fullName>
        <ecNumber evidence="3">3.1.3.5</ecNumber>
    </recommendedName>
</protein>
<reference evidence="5 6" key="1">
    <citation type="journal article" date="2020" name="Cell">
        <title>Large-Scale Comparative Analyses of Tick Genomes Elucidate Their Genetic Diversity and Vector Capacities.</title>
        <authorList>
            <consortium name="Tick Genome and Microbiome Consortium (TIGMIC)"/>
            <person name="Jia N."/>
            <person name="Wang J."/>
            <person name="Shi W."/>
            <person name="Du L."/>
            <person name="Sun Y."/>
            <person name="Zhan W."/>
            <person name="Jiang J.F."/>
            <person name="Wang Q."/>
            <person name="Zhang B."/>
            <person name="Ji P."/>
            <person name="Bell-Sakyi L."/>
            <person name="Cui X.M."/>
            <person name="Yuan T.T."/>
            <person name="Jiang B.G."/>
            <person name="Yang W.F."/>
            <person name="Lam T.T."/>
            <person name="Chang Q.C."/>
            <person name="Ding S.J."/>
            <person name="Wang X.J."/>
            <person name="Zhu J.G."/>
            <person name="Ruan X.D."/>
            <person name="Zhao L."/>
            <person name="Wei J.T."/>
            <person name="Ye R.Z."/>
            <person name="Que T.C."/>
            <person name="Du C.H."/>
            <person name="Zhou Y.H."/>
            <person name="Cheng J.X."/>
            <person name="Dai P.F."/>
            <person name="Guo W.B."/>
            <person name="Han X.H."/>
            <person name="Huang E.J."/>
            <person name="Li L.F."/>
            <person name="Wei W."/>
            <person name="Gao Y.C."/>
            <person name="Liu J.Z."/>
            <person name="Shao H.Z."/>
            <person name="Wang X."/>
            <person name="Wang C.C."/>
            <person name="Yang T.C."/>
            <person name="Huo Q.B."/>
            <person name="Li W."/>
            <person name="Chen H.Y."/>
            <person name="Chen S.E."/>
            <person name="Zhou L.G."/>
            <person name="Ni X.B."/>
            <person name="Tian J.H."/>
            <person name="Sheng Y."/>
            <person name="Liu T."/>
            <person name="Pan Y.S."/>
            <person name="Xia L.Y."/>
            <person name="Li J."/>
            <person name="Zhao F."/>
            <person name="Cao W.C."/>
        </authorList>
    </citation>
    <scope>NUCLEOTIDE SEQUENCE [LARGE SCALE GENOMIC DNA]</scope>
    <source>
        <strain evidence="5">HaeL-2018</strain>
    </source>
</reference>
<dbReference type="EC" id="3.1.3.5" evidence="3"/>
<dbReference type="InterPro" id="IPR008334">
    <property type="entry name" value="5'-Nucleotdase_C"/>
</dbReference>
<feature type="domain" description="5'-Nucleotidase C-terminal" evidence="4">
    <location>
        <begin position="14"/>
        <end position="76"/>
    </location>
</feature>
<dbReference type="AlphaFoldDB" id="A0A9J6H2U6"/>
<dbReference type="OrthoDB" id="7722975at2759"/>
<dbReference type="GO" id="GO:0005886">
    <property type="term" value="C:plasma membrane"/>
    <property type="evidence" value="ECO:0007669"/>
    <property type="project" value="TreeGrafter"/>
</dbReference>
<dbReference type="Proteomes" id="UP000821853">
    <property type="component" value="Unassembled WGS sequence"/>
</dbReference>
<name>A0A9J6H2U6_HAELO</name>
<dbReference type="EMBL" id="JABSTR010003688">
    <property type="protein sequence ID" value="KAH9385015.1"/>
    <property type="molecule type" value="Genomic_DNA"/>
</dbReference>
<dbReference type="InterPro" id="IPR006179">
    <property type="entry name" value="5_nucleotidase/apyrase"/>
</dbReference>
<evidence type="ECO:0000313" key="6">
    <source>
        <dbReference type="Proteomes" id="UP000821853"/>
    </source>
</evidence>
<accession>A0A9J6H2U6</accession>
<comment type="similarity">
    <text evidence="2">Belongs to the 5'-nucleotidase family.</text>
</comment>
<evidence type="ECO:0000313" key="5">
    <source>
        <dbReference type="EMBL" id="KAH9385015.1"/>
    </source>
</evidence>